<gene>
    <name evidence="13 20" type="primary">uvrB</name>
    <name evidence="20" type="ORF">EZI54_13190</name>
</gene>
<keyword evidence="15" id="KW-0175">Coiled coil</keyword>
<dbReference type="EMBL" id="SJDL01000020">
    <property type="protein sequence ID" value="TBW54613.1"/>
    <property type="molecule type" value="Genomic_DNA"/>
</dbReference>
<evidence type="ECO:0000256" key="10">
    <source>
        <dbReference type="ARBA" id="ARBA00023236"/>
    </source>
</evidence>
<evidence type="ECO:0000256" key="14">
    <source>
        <dbReference type="RuleBase" id="RU003587"/>
    </source>
</evidence>
<dbReference type="Gene3D" id="4.10.860.10">
    <property type="entry name" value="UVR domain"/>
    <property type="match status" value="1"/>
</dbReference>
<keyword evidence="4 13" id="KW-0547">Nucleotide-binding</keyword>
<evidence type="ECO:0000256" key="3">
    <source>
        <dbReference type="ARBA" id="ARBA00022490"/>
    </source>
</evidence>
<dbReference type="PROSITE" id="PS50151">
    <property type="entry name" value="UVR"/>
    <property type="match status" value="1"/>
</dbReference>
<evidence type="ECO:0000256" key="16">
    <source>
        <dbReference type="SAM" id="MobiDB-lite"/>
    </source>
</evidence>
<evidence type="ECO:0000256" key="9">
    <source>
        <dbReference type="ARBA" id="ARBA00023204"/>
    </source>
</evidence>
<dbReference type="RefSeq" id="WP_131482359.1">
    <property type="nucleotide sequence ID" value="NZ_SJDL01000020.1"/>
</dbReference>
<reference evidence="20 21" key="1">
    <citation type="submission" date="2019-02" db="EMBL/GenBank/DDBJ databases">
        <title>Marinobacter halodurans sp. nov., a marine bacterium isolated from sea tidal flat.</title>
        <authorList>
            <person name="Yoo Y."/>
            <person name="Lee D.W."/>
            <person name="Kim B.S."/>
            <person name="Kim J.-J."/>
        </authorList>
    </citation>
    <scope>NUCLEOTIDE SEQUENCE [LARGE SCALE GENOMIC DNA]</scope>
    <source>
        <strain evidence="20 21">YJ-S3-2</strain>
    </source>
</reference>
<evidence type="ECO:0000259" key="18">
    <source>
        <dbReference type="PROSITE" id="PS51192"/>
    </source>
</evidence>
<keyword evidence="8 13" id="KW-0267">Excision nuclease</keyword>
<evidence type="ECO:0000256" key="4">
    <source>
        <dbReference type="ARBA" id="ARBA00022741"/>
    </source>
</evidence>
<feature type="compositionally biased region" description="Basic and acidic residues" evidence="16">
    <location>
        <begin position="605"/>
        <end position="617"/>
    </location>
</feature>
<evidence type="ECO:0000256" key="2">
    <source>
        <dbReference type="ARBA" id="ARBA00008533"/>
    </source>
</evidence>
<comment type="similarity">
    <text evidence="2 13 14">Belongs to the UvrB family.</text>
</comment>
<evidence type="ECO:0000313" key="21">
    <source>
        <dbReference type="Proteomes" id="UP000313645"/>
    </source>
</evidence>
<evidence type="ECO:0000256" key="7">
    <source>
        <dbReference type="ARBA" id="ARBA00022840"/>
    </source>
</evidence>
<evidence type="ECO:0000256" key="11">
    <source>
        <dbReference type="ARBA" id="ARBA00026033"/>
    </source>
</evidence>
<dbReference type="InterPro" id="IPR041471">
    <property type="entry name" value="UvrB_inter"/>
</dbReference>
<dbReference type="InterPro" id="IPR001650">
    <property type="entry name" value="Helicase_C-like"/>
</dbReference>
<evidence type="ECO:0000256" key="8">
    <source>
        <dbReference type="ARBA" id="ARBA00022881"/>
    </source>
</evidence>
<keyword evidence="21" id="KW-1185">Reference proteome</keyword>
<dbReference type="InterPro" id="IPR014001">
    <property type="entry name" value="Helicase_ATP-bd"/>
</dbReference>
<feature type="binding site" evidence="13">
    <location>
        <begin position="36"/>
        <end position="43"/>
    </location>
    <ligand>
        <name>ATP</name>
        <dbReference type="ChEBI" id="CHEBI:30616"/>
    </ligand>
</feature>
<dbReference type="InterPro" id="IPR004807">
    <property type="entry name" value="UvrB"/>
</dbReference>
<comment type="function">
    <text evidence="13">The UvrABC repair system catalyzes the recognition and processing of DNA lesions. A damage recognition complex composed of 2 UvrA and 2 UvrB subunits scans DNA for abnormalities. Upon binding of the UvrA(2)B(2) complex to a putative damaged site, the DNA wraps around one UvrB monomer. DNA wrap is dependent on ATP binding by UvrB and probably causes local melting of the DNA helix, facilitating insertion of UvrB beta-hairpin between the DNA strands. Then UvrB probes one DNA strand for the presence of a lesion. If a lesion is found the UvrA subunits dissociate and the UvrB-DNA preincision complex is formed. This complex is subsequently bound by UvrC and the second UvrB is released. If no lesion is found, the DNA wraps around the other UvrB subunit that will check the other stand for damage.</text>
</comment>
<dbReference type="PANTHER" id="PTHR24029">
    <property type="entry name" value="UVRABC SYSTEM PROTEIN B"/>
    <property type="match status" value="1"/>
</dbReference>
<dbReference type="PROSITE" id="PS51194">
    <property type="entry name" value="HELICASE_CTER"/>
    <property type="match status" value="1"/>
</dbReference>
<feature type="coiled-coil region" evidence="15">
    <location>
        <begin position="254"/>
        <end position="288"/>
    </location>
</feature>
<dbReference type="SUPFAM" id="SSF46600">
    <property type="entry name" value="C-terminal UvrC-binding domain of UvrB"/>
    <property type="match status" value="1"/>
</dbReference>
<comment type="subcellular location">
    <subcellularLocation>
        <location evidence="1 13 14">Cytoplasm</location>
    </subcellularLocation>
</comment>
<feature type="region of interest" description="Disordered" evidence="16">
    <location>
        <begin position="598"/>
        <end position="617"/>
    </location>
</feature>
<protein>
    <recommendedName>
        <fullName evidence="12 13">UvrABC system protein B</fullName>
        <shortName evidence="13">Protein UvrB</shortName>
    </recommendedName>
    <alternativeName>
        <fullName evidence="13">Excinuclease ABC subunit B</fullName>
    </alternativeName>
</protein>
<dbReference type="Proteomes" id="UP000313645">
    <property type="component" value="Unassembled WGS sequence"/>
</dbReference>
<sequence>MFKVHSAYQPSGDQPTAIEGLVDGIESGLAHQTLLGVTGSGKTFTIANVVERIQRPTIVMAHNKTLAAQLYGEFKEFFPDNAVEYFVSYYDYYQPEAYVPSSDTFIEKDASINEHIEQMRLSATKALLERDDAIIVATVSSIYGLGDPQSYLKMMLHLDRGDQIDQRFILRRLAELQYTRNDVEFHRANYRVRGDVIDVFPAESEKEAIRIELFDDEVENLSYFDPLTGEVLRRVPRVTIYPKSHYVTPRQVVLDAVENIKVELDGRLKQLRDNNKLVEAQRLEERTRYDIEMMLELGYCNGIENYSRYLSGRRPGEAPPTLFDYLPANALLVVDESHVTIPQIGAMYKGDRSRKETLVEYGFRLPSALDNRPMRFDEWERMAPQMIFVSATPAVYEADHAGQVVEQVVRPTGLLDPEIEVRAASTQVDDLLSEIRQRVAADERVLVTTLTKRMAEDLTDFLQEHDIRVRYLHSDIDTVERVEIIRDLRRGEFDVLVGINLLREGLDMPEVSLVAILDADKEGFLRSERSLIQTIGRAARNVHGKAILYGDRITGSMQRAIDETCRRREKQQAHNEAHGITPQGLTKNIADIMEGARYGAPGRRRGGERPGQKAAEEAEEYRAMAHGKSPEDLLKDITKLEDEMYKAAADLDFERAARLRDDIASLKEASIRTA</sequence>
<name>A0ABY1ZIS8_9GAMM</name>
<evidence type="ECO:0000313" key="20">
    <source>
        <dbReference type="EMBL" id="TBW54613.1"/>
    </source>
</evidence>
<dbReference type="Gene3D" id="3.40.50.300">
    <property type="entry name" value="P-loop containing nucleotide triphosphate hydrolases"/>
    <property type="match status" value="3"/>
</dbReference>
<proteinExistence type="inferred from homology"/>
<dbReference type="Pfam" id="PF00271">
    <property type="entry name" value="Helicase_C"/>
    <property type="match status" value="1"/>
</dbReference>
<dbReference type="SUPFAM" id="SSF52540">
    <property type="entry name" value="P-loop containing nucleoside triphosphate hydrolases"/>
    <property type="match status" value="2"/>
</dbReference>
<dbReference type="InterPro" id="IPR036876">
    <property type="entry name" value="UVR_dom_sf"/>
</dbReference>
<dbReference type="NCBIfam" id="NF003673">
    <property type="entry name" value="PRK05298.1"/>
    <property type="match status" value="1"/>
</dbReference>
<evidence type="ECO:0000259" key="19">
    <source>
        <dbReference type="PROSITE" id="PS51194"/>
    </source>
</evidence>
<evidence type="ECO:0000256" key="6">
    <source>
        <dbReference type="ARBA" id="ARBA00022769"/>
    </source>
</evidence>
<evidence type="ECO:0000256" key="5">
    <source>
        <dbReference type="ARBA" id="ARBA00022763"/>
    </source>
</evidence>
<comment type="caution">
    <text evidence="20">The sequence shown here is derived from an EMBL/GenBank/DDBJ whole genome shotgun (WGS) entry which is preliminary data.</text>
</comment>
<evidence type="ECO:0000256" key="13">
    <source>
        <dbReference type="HAMAP-Rule" id="MF_00204"/>
    </source>
</evidence>
<keyword evidence="9 13" id="KW-0234">DNA repair</keyword>
<dbReference type="PANTHER" id="PTHR24029:SF0">
    <property type="entry name" value="UVRABC SYSTEM PROTEIN B"/>
    <property type="match status" value="1"/>
</dbReference>
<feature type="short sequence motif" description="Beta-hairpin" evidence="13">
    <location>
        <begin position="89"/>
        <end position="112"/>
    </location>
</feature>
<evidence type="ECO:0000259" key="17">
    <source>
        <dbReference type="PROSITE" id="PS50151"/>
    </source>
</evidence>
<organism evidence="20 21">
    <name type="scientific">Marinobacter halodurans</name>
    <dbReference type="NCBI Taxonomy" id="2528979"/>
    <lineage>
        <taxon>Bacteria</taxon>
        <taxon>Pseudomonadati</taxon>
        <taxon>Pseudomonadota</taxon>
        <taxon>Gammaproteobacteria</taxon>
        <taxon>Pseudomonadales</taxon>
        <taxon>Marinobacteraceae</taxon>
        <taxon>Marinobacter</taxon>
    </lineage>
</organism>
<accession>A0ABY1ZIS8</accession>
<dbReference type="NCBIfam" id="TIGR00631">
    <property type="entry name" value="uvrb"/>
    <property type="match status" value="1"/>
</dbReference>
<feature type="domain" description="Helicase ATP-binding" evidence="18">
    <location>
        <begin position="23"/>
        <end position="156"/>
    </location>
</feature>
<dbReference type="Pfam" id="PF04851">
    <property type="entry name" value="ResIII"/>
    <property type="match status" value="1"/>
</dbReference>
<dbReference type="CDD" id="cd17916">
    <property type="entry name" value="DEXHc_UvrB"/>
    <property type="match status" value="1"/>
</dbReference>
<keyword evidence="7 13" id="KW-0067">ATP-binding</keyword>
<dbReference type="InterPro" id="IPR027417">
    <property type="entry name" value="P-loop_NTPase"/>
</dbReference>
<keyword evidence="10 13" id="KW-0742">SOS response</keyword>
<dbReference type="Pfam" id="PF12344">
    <property type="entry name" value="UvrB"/>
    <property type="match status" value="1"/>
</dbReference>
<comment type="domain">
    <text evidence="13">The beta-hairpin motif is involved in DNA binding.</text>
</comment>
<dbReference type="SMART" id="SM00487">
    <property type="entry name" value="DEXDc"/>
    <property type="match status" value="1"/>
</dbReference>
<feature type="domain" description="Helicase C-terminal" evidence="19">
    <location>
        <begin position="427"/>
        <end position="593"/>
    </location>
</feature>
<evidence type="ECO:0000256" key="15">
    <source>
        <dbReference type="SAM" id="Coils"/>
    </source>
</evidence>
<feature type="domain" description="UVR" evidence="17">
    <location>
        <begin position="634"/>
        <end position="669"/>
    </location>
</feature>
<evidence type="ECO:0000256" key="1">
    <source>
        <dbReference type="ARBA" id="ARBA00004496"/>
    </source>
</evidence>
<dbReference type="Pfam" id="PF17757">
    <property type="entry name" value="UvrB_inter"/>
    <property type="match status" value="1"/>
</dbReference>
<dbReference type="HAMAP" id="MF_00204">
    <property type="entry name" value="UvrB"/>
    <property type="match status" value="1"/>
</dbReference>
<dbReference type="InterPro" id="IPR001943">
    <property type="entry name" value="UVR_dom"/>
</dbReference>
<dbReference type="InterPro" id="IPR024759">
    <property type="entry name" value="UvrB_YAD/RRR_dom"/>
</dbReference>
<keyword evidence="5 13" id="KW-0227">DNA damage</keyword>
<keyword evidence="3 13" id="KW-0963">Cytoplasm</keyword>
<comment type="subunit">
    <text evidence="11 13 14">Forms a heterotetramer with UvrA during the search for lesions. Interacts with UvrC in an incision complex.</text>
</comment>
<evidence type="ECO:0000256" key="12">
    <source>
        <dbReference type="ARBA" id="ARBA00029504"/>
    </source>
</evidence>
<dbReference type="SMART" id="SM00490">
    <property type="entry name" value="HELICc"/>
    <property type="match status" value="1"/>
</dbReference>
<dbReference type="InterPro" id="IPR006935">
    <property type="entry name" value="Helicase/UvrB_N"/>
</dbReference>
<dbReference type="Pfam" id="PF02151">
    <property type="entry name" value="UVR"/>
    <property type="match status" value="1"/>
</dbReference>
<dbReference type="PROSITE" id="PS51192">
    <property type="entry name" value="HELICASE_ATP_BIND_1"/>
    <property type="match status" value="1"/>
</dbReference>
<keyword evidence="6 13" id="KW-0228">DNA excision</keyword>
<dbReference type="CDD" id="cd18790">
    <property type="entry name" value="SF2_C_UvrB"/>
    <property type="match status" value="1"/>
</dbReference>